<feature type="domain" description="YhaN AAA" evidence="4">
    <location>
        <begin position="1"/>
        <end position="202"/>
    </location>
</feature>
<dbReference type="Gene3D" id="3.40.50.300">
    <property type="entry name" value="P-loop containing nucleotide triphosphate hydrolases"/>
    <property type="match status" value="2"/>
</dbReference>
<dbReference type="RefSeq" id="WP_153863517.1">
    <property type="nucleotide sequence ID" value="NZ_WJQS01000004.1"/>
</dbReference>
<dbReference type="PANTHER" id="PTHR41259">
    <property type="entry name" value="DOUBLE-STRAND BREAK REPAIR RAD50 ATPASE, PUTATIVE-RELATED"/>
    <property type="match status" value="1"/>
</dbReference>
<dbReference type="SUPFAM" id="SSF52540">
    <property type="entry name" value="P-loop containing nucleoside triphosphate hydrolases"/>
    <property type="match status" value="1"/>
</dbReference>
<feature type="coiled-coil region" evidence="1">
    <location>
        <begin position="691"/>
        <end position="738"/>
    </location>
</feature>
<evidence type="ECO:0000313" key="5">
    <source>
        <dbReference type="EMBL" id="MRI85523.1"/>
    </source>
</evidence>
<dbReference type="EMBL" id="WJQS01000004">
    <property type="protein sequence ID" value="MRI85523.1"/>
    <property type="molecule type" value="Genomic_DNA"/>
</dbReference>
<evidence type="ECO:0000313" key="6">
    <source>
        <dbReference type="Proteomes" id="UP000430975"/>
    </source>
</evidence>
<feature type="transmembrane region" description="Helical" evidence="3">
    <location>
        <begin position="440"/>
        <end position="461"/>
    </location>
</feature>
<name>A0A6I2GYM4_9LACT</name>
<comment type="caution">
    <text evidence="5">The sequence shown here is derived from an EMBL/GenBank/DDBJ whole genome shotgun (WGS) entry which is preliminary data.</text>
</comment>
<dbReference type="InterPro" id="IPR027417">
    <property type="entry name" value="P-loop_NTPase"/>
</dbReference>
<keyword evidence="3" id="KW-0472">Membrane</keyword>
<feature type="transmembrane region" description="Helical" evidence="3">
    <location>
        <begin position="467"/>
        <end position="488"/>
    </location>
</feature>
<accession>A0A6I2GYM4</accession>
<reference evidence="5 6" key="1">
    <citation type="submission" date="2019-11" db="EMBL/GenBank/DDBJ databases">
        <title>Characterisation of Fundicoccus ignavus gen. nov. sp. nov., a novel genus of the family Aerococcaceae isolated from bulk tank milk.</title>
        <authorList>
            <person name="Siebert A."/>
            <person name="Huptas C."/>
            <person name="Wenning M."/>
            <person name="Scherer S."/>
            <person name="Doll E.V."/>
        </authorList>
    </citation>
    <scope>NUCLEOTIDE SEQUENCE [LARGE SCALE GENOMIC DNA]</scope>
    <source>
        <strain evidence="5 6">WS4759</strain>
    </source>
</reference>
<evidence type="ECO:0000256" key="3">
    <source>
        <dbReference type="SAM" id="Phobius"/>
    </source>
</evidence>
<evidence type="ECO:0000256" key="2">
    <source>
        <dbReference type="SAM" id="MobiDB-lite"/>
    </source>
</evidence>
<dbReference type="Pfam" id="PF13514">
    <property type="entry name" value="AAA_27"/>
    <property type="match status" value="1"/>
</dbReference>
<feature type="coiled-coil region" evidence="1">
    <location>
        <begin position="575"/>
        <end position="602"/>
    </location>
</feature>
<dbReference type="PANTHER" id="PTHR41259:SF1">
    <property type="entry name" value="DOUBLE-STRAND BREAK REPAIR RAD50 ATPASE, PUTATIVE-RELATED"/>
    <property type="match status" value="1"/>
</dbReference>
<evidence type="ECO:0000256" key="1">
    <source>
        <dbReference type="SAM" id="Coils"/>
    </source>
</evidence>
<feature type="coiled-coil region" evidence="1">
    <location>
        <begin position="182"/>
        <end position="240"/>
    </location>
</feature>
<dbReference type="Proteomes" id="UP000430975">
    <property type="component" value="Unassembled WGS sequence"/>
</dbReference>
<evidence type="ECO:0000259" key="4">
    <source>
        <dbReference type="Pfam" id="PF13514"/>
    </source>
</evidence>
<sequence length="958" mass="112438">MKIKTLDIYGYGKWVNQKFDISDGLQLFYGQNEAGKSTLQSFIRSMLFGFPTKRRRVNQLNRYEPRHGEVYGGRLLLTDTSFGSIWIERTNKIFTVTTEEGERLPDNTLEKVLGGLDETLFDNFYAFNLQNLQELSNIDADKISDYFLSIGALGSDKFLAIAKEYEKETDGLYRKQAQNRPLNHMLSEFESLAENIQRMETNMARYDSLIEQQAHQETIIRNLNQEINRLDLEIREKDKLVGRYDIYLKDRAAKRELEQLVYTEIPEKGIELLEVNRKRIEDSNTAIIQNEERLRNLQGELGTLTRLNWANNHVDERRKWIVETQKTKEAQAKFEQTVERIQEQNETMLQLARRGQFYPEKISQDLEYNEKVEEGLAIQSQLDDLEKHQEAVKAERKVYIDQRKEQQNFSAIVRQQVAKLENQRLNEEAQLMQSTSLNHYFLGFIFLLVGIVVVMINFFSSEGGPSIYTWLGLAIAVLGFLSITYIFMEHRKHHAAFKNSPIIEKIKELRKKEVQYHEQSKALGTEINERESALEAITAEIENVLTQQKRWLVAIGFYPTADPEIILKTNPVKQYFEAKTQRAHFEAEREALNEKISKWRSEIQPLLERFPLVDDSTRSLIRHVEEVEVALARSQERGKAIQERIEQSRELIEKNKVLIKESEAIISKLFKETDSENELVFRHKVSTNRLIEDLQEKRTLYKDQMQGFEEALAEVETKQALQEEFQSLEQELILTKERLTPHHNERANLIVEINLLEQDGTYQEQVQLMESKKEELRESIYEWGRKRVAMELIYQTLRHGMDNPVPEMNQQADEIFSTLTYGRYTQIKLNKTGLKVKQFSDILFEPHELSQGTLEQLYVALRLAFVENALKMINMPILIDDAFVNFDEIRKTSMYQVLERFSEKHQVLFFTFDLQAKESFAEQQRIDLDEIDHTVENIENSNEKDSEESEKLQIELED</sequence>
<keyword evidence="1" id="KW-0175">Coiled coil</keyword>
<dbReference type="InterPro" id="IPR038734">
    <property type="entry name" value="YhaN_AAA"/>
</dbReference>
<organism evidence="5 6">
    <name type="scientific">Fundicoccus ignavus</name>
    <dbReference type="NCBI Taxonomy" id="2664442"/>
    <lineage>
        <taxon>Bacteria</taxon>
        <taxon>Bacillati</taxon>
        <taxon>Bacillota</taxon>
        <taxon>Bacilli</taxon>
        <taxon>Lactobacillales</taxon>
        <taxon>Aerococcaceae</taxon>
        <taxon>Fundicoccus</taxon>
    </lineage>
</organism>
<keyword evidence="3" id="KW-0812">Transmembrane</keyword>
<dbReference type="AlphaFoldDB" id="A0A6I2GYM4"/>
<keyword evidence="6" id="KW-1185">Reference proteome</keyword>
<protein>
    <submittedName>
        <fullName evidence="5">AAA family ATPase</fullName>
    </submittedName>
</protein>
<feature type="region of interest" description="Disordered" evidence="2">
    <location>
        <begin position="936"/>
        <end position="958"/>
    </location>
</feature>
<proteinExistence type="predicted"/>
<keyword evidence="3" id="KW-1133">Transmembrane helix</keyword>
<gene>
    <name evidence="5" type="ORF">GIY09_06480</name>
</gene>